<reference evidence="1" key="2">
    <citation type="submission" date="2021-08" db="EMBL/GenBank/DDBJ databases">
        <authorList>
            <person name="Tani A."/>
            <person name="Ola A."/>
            <person name="Ogura Y."/>
            <person name="Katsura K."/>
            <person name="Hayashi T."/>
        </authorList>
    </citation>
    <scope>NUCLEOTIDE SEQUENCE</scope>
    <source>
        <strain evidence="1">LMG 23639</strain>
    </source>
</reference>
<dbReference type="RefSeq" id="WP_238274418.1">
    <property type="nucleotide sequence ID" value="NZ_BPQR01000017.1"/>
</dbReference>
<dbReference type="Proteomes" id="UP001055102">
    <property type="component" value="Unassembled WGS sequence"/>
</dbReference>
<protein>
    <submittedName>
        <fullName evidence="1">Uncharacterized protein</fullName>
    </submittedName>
</protein>
<reference evidence="1" key="1">
    <citation type="journal article" date="2021" name="Front. Microbiol.">
        <title>Comprehensive Comparative Genomics and Phenotyping of Methylobacterium Species.</title>
        <authorList>
            <person name="Alessa O."/>
            <person name="Ogura Y."/>
            <person name="Fujitani Y."/>
            <person name="Takami H."/>
            <person name="Hayashi T."/>
            <person name="Sahin N."/>
            <person name="Tani A."/>
        </authorList>
    </citation>
    <scope>NUCLEOTIDE SEQUENCE</scope>
    <source>
        <strain evidence="1">LMG 23639</strain>
    </source>
</reference>
<keyword evidence="2" id="KW-1185">Reference proteome</keyword>
<proteinExistence type="predicted"/>
<dbReference type="EMBL" id="BPQR01000017">
    <property type="protein sequence ID" value="GJE05752.1"/>
    <property type="molecule type" value="Genomic_DNA"/>
</dbReference>
<evidence type="ECO:0000313" key="1">
    <source>
        <dbReference type="EMBL" id="GJE05752.1"/>
    </source>
</evidence>
<organism evidence="1 2">
    <name type="scientific">Methylobacterium jeotgali</name>
    <dbReference type="NCBI Taxonomy" id="381630"/>
    <lineage>
        <taxon>Bacteria</taxon>
        <taxon>Pseudomonadati</taxon>
        <taxon>Pseudomonadota</taxon>
        <taxon>Alphaproteobacteria</taxon>
        <taxon>Hyphomicrobiales</taxon>
        <taxon>Methylobacteriaceae</taxon>
        <taxon>Methylobacterium</taxon>
    </lineage>
</organism>
<comment type="caution">
    <text evidence="1">The sequence shown here is derived from an EMBL/GenBank/DDBJ whole genome shotgun (WGS) entry which is preliminary data.</text>
</comment>
<name>A0ABQ4SRJ3_9HYPH</name>
<accession>A0ABQ4SRJ3</accession>
<evidence type="ECO:0000313" key="2">
    <source>
        <dbReference type="Proteomes" id="UP001055102"/>
    </source>
</evidence>
<sequence length="134" mass="13838">MSSALHRRLPLLLLVALPTAGEARPWSSGTTIYADLCEQAETRETRGHRITLRRSPNGNAVLYEGAAPASVTLVRFDEAAGTLAFTAETGAGPVAFEGVAGSGALTGTVTDTSGAHALNLPRVLRVRAAPCGGR</sequence>
<gene>
    <name evidence="1" type="ORF">AOPFMNJM_1058</name>
</gene>